<organism evidence="2 3">
    <name type="scientific">Aerophobetes bacterium</name>
    <dbReference type="NCBI Taxonomy" id="2030807"/>
    <lineage>
        <taxon>Bacteria</taxon>
        <taxon>Candidatus Aerophobota</taxon>
    </lineage>
</organism>
<dbReference type="Pfam" id="PF11790">
    <property type="entry name" value="Glyco_hydro_cc"/>
    <property type="match status" value="1"/>
</dbReference>
<sequence>MIAAAAGGNTGRRVEWTREFIEERKRRPKLRNVILNIHTYMTKEDAQAMIDAVGIYAPKVWVTECGTKPWGAQIKYAREVLPLLIRKFPKVFWWCLYEAGRGFSLVDIGHRGRIEYSPLGYYMAFRRMKRR</sequence>
<dbReference type="InterPro" id="IPR017853">
    <property type="entry name" value="GH"/>
</dbReference>
<feature type="domain" description="Asl1-like glycosyl hydrolase catalytic" evidence="1">
    <location>
        <begin position="10"/>
        <end position="68"/>
    </location>
</feature>
<dbReference type="EMBL" id="QMPY01000043">
    <property type="protein sequence ID" value="RLE08140.1"/>
    <property type="molecule type" value="Genomic_DNA"/>
</dbReference>
<comment type="caution">
    <text evidence="2">The sequence shown here is derived from an EMBL/GenBank/DDBJ whole genome shotgun (WGS) entry which is preliminary data.</text>
</comment>
<evidence type="ECO:0000313" key="3">
    <source>
        <dbReference type="Proteomes" id="UP000277457"/>
    </source>
</evidence>
<protein>
    <recommendedName>
        <fullName evidence="1">Asl1-like glycosyl hydrolase catalytic domain-containing protein</fullName>
    </recommendedName>
</protein>
<evidence type="ECO:0000259" key="1">
    <source>
        <dbReference type="Pfam" id="PF11790"/>
    </source>
</evidence>
<reference evidence="2 3" key="1">
    <citation type="submission" date="2018-06" db="EMBL/GenBank/DDBJ databases">
        <title>Extensive metabolic versatility and redundancy in microbially diverse, dynamic hydrothermal sediments.</title>
        <authorList>
            <person name="Dombrowski N."/>
            <person name="Teske A."/>
            <person name="Baker B.J."/>
        </authorList>
    </citation>
    <scope>NUCLEOTIDE SEQUENCE [LARGE SCALE GENOMIC DNA]</scope>
    <source>
        <strain evidence="2">B7_G13</strain>
    </source>
</reference>
<proteinExistence type="predicted"/>
<dbReference type="Gene3D" id="3.20.20.80">
    <property type="entry name" value="Glycosidases"/>
    <property type="match status" value="1"/>
</dbReference>
<dbReference type="Proteomes" id="UP000277457">
    <property type="component" value="Unassembled WGS sequence"/>
</dbReference>
<evidence type="ECO:0000313" key="2">
    <source>
        <dbReference type="EMBL" id="RLE08140.1"/>
    </source>
</evidence>
<name>A0A662D4P6_UNCAE</name>
<dbReference type="SUPFAM" id="SSF51445">
    <property type="entry name" value="(Trans)glycosidases"/>
    <property type="match status" value="1"/>
</dbReference>
<dbReference type="InterPro" id="IPR024655">
    <property type="entry name" value="Asl1_glyco_hydro_catalytic"/>
</dbReference>
<gene>
    <name evidence="2" type="ORF">DRZ78_01705</name>
</gene>
<dbReference type="AlphaFoldDB" id="A0A662D4P6"/>
<accession>A0A662D4P6</accession>